<dbReference type="RefSeq" id="WP_310304951.1">
    <property type="nucleotide sequence ID" value="NZ_BAAAPS010000005.1"/>
</dbReference>
<organism evidence="5 6">
    <name type="scientific">Nocardioides marmoribigeumensis</name>
    <dbReference type="NCBI Taxonomy" id="433649"/>
    <lineage>
        <taxon>Bacteria</taxon>
        <taxon>Bacillati</taxon>
        <taxon>Actinomycetota</taxon>
        <taxon>Actinomycetes</taxon>
        <taxon>Propionibacteriales</taxon>
        <taxon>Nocardioidaceae</taxon>
        <taxon>Nocardioides</taxon>
    </lineage>
</organism>
<evidence type="ECO:0000256" key="2">
    <source>
        <dbReference type="SAM" id="Phobius"/>
    </source>
</evidence>
<name>A0ABU2BZX7_9ACTN</name>
<feature type="transmembrane region" description="Helical" evidence="2">
    <location>
        <begin position="12"/>
        <end position="33"/>
    </location>
</feature>
<evidence type="ECO:0000313" key="6">
    <source>
        <dbReference type="Proteomes" id="UP001183648"/>
    </source>
</evidence>
<keyword evidence="6" id="KW-1185">Reference proteome</keyword>
<accession>A0ABU2BZX7</accession>
<feature type="region of interest" description="Disordered" evidence="1">
    <location>
        <begin position="120"/>
        <end position="140"/>
    </location>
</feature>
<dbReference type="InterPro" id="IPR052336">
    <property type="entry name" value="MlaD_Phospholipid_Transporter"/>
</dbReference>
<evidence type="ECO:0000259" key="3">
    <source>
        <dbReference type="Pfam" id="PF02470"/>
    </source>
</evidence>
<dbReference type="EMBL" id="JAVDYG010000001">
    <property type="protein sequence ID" value="MDR7363960.1"/>
    <property type="molecule type" value="Genomic_DNA"/>
</dbReference>
<keyword evidence="2" id="KW-0472">Membrane</keyword>
<dbReference type="PANTHER" id="PTHR33371:SF17">
    <property type="entry name" value="MCE-FAMILY PROTEIN MCE1B"/>
    <property type="match status" value="1"/>
</dbReference>
<evidence type="ECO:0000256" key="1">
    <source>
        <dbReference type="SAM" id="MobiDB-lite"/>
    </source>
</evidence>
<feature type="domain" description="Mammalian cell entry C-terminal" evidence="4">
    <location>
        <begin position="132"/>
        <end position="287"/>
    </location>
</feature>
<dbReference type="InterPro" id="IPR003399">
    <property type="entry name" value="Mce/MlaD"/>
</dbReference>
<keyword evidence="2" id="KW-1133">Transmembrane helix</keyword>
<keyword evidence="2" id="KW-0812">Transmembrane</keyword>
<reference evidence="5 6" key="1">
    <citation type="submission" date="2023-07" db="EMBL/GenBank/DDBJ databases">
        <title>Sequencing the genomes of 1000 actinobacteria strains.</title>
        <authorList>
            <person name="Klenk H.-P."/>
        </authorList>
    </citation>
    <scope>NUCLEOTIDE SEQUENCE [LARGE SCALE GENOMIC DNA]</scope>
    <source>
        <strain evidence="5 6">DSM 19426</strain>
    </source>
</reference>
<gene>
    <name evidence="5" type="ORF">J2S63_003513</name>
</gene>
<dbReference type="InterPro" id="IPR024516">
    <property type="entry name" value="Mce_C"/>
</dbReference>
<dbReference type="Proteomes" id="UP001183648">
    <property type="component" value="Unassembled WGS sequence"/>
</dbReference>
<feature type="domain" description="Mce/MlaD" evidence="3">
    <location>
        <begin position="44"/>
        <end position="117"/>
    </location>
</feature>
<dbReference type="Pfam" id="PF02470">
    <property type="entry name" value="MlaD"/>
    <property type="match status" value="1"/>
</dbReference>
<comment type="caution">
    <text evidence="5">The sequence shown here is derived from an EMBL/GenBank/DDBJ whole genome shotgun (WGS) entry which is preliminary data.</text>
</comment>
<proteinExistence type="predicted"/>
<evidence type="ECO:0000313" key="5">
    <source>
        <dbReference type="EMBL" id="MDR7363960.1"/>
    </source>
</evidence>
<protein>
    <submittedName>
        <fullName evidence="5">Phospholipid/cholesterol/gamma-HCH transport system substrate-binding protein</fullName>
    </submittedName>
</protein>
<dbReference type="InterPro" id="IPR005693">
    <property type="entry name" value="Mce"/>
</dbReference>
<dbReference type="Pfam" id="PF11887">
    <property type="entry name" value="Mce4_CUP1"/>
    <property type="match status" value="1"/>
</dbReference>
<dbReference type="PANTHER" id="PTHR33371">
    <property type="entry name" value="INTERMEMBRANE PHOSPHOLIPID TRANSPORT SYSTEM BINDING PROTEIN MLAD-RELATED"/>
    <property type="match status" value="1"/>
</dbReference>
<evidence type="ECO:0000259" key="4">
    <source>
        <dbReference type="Pfam" id="PF11887"/>
    </source>
</evidence>
<sequence length="357" mass="38280">MSSVGPGTRASAVRVALTTVLSVATVLVLVATIRPLRLGGGDETFTALFTSASRIRPGAPVMVGGVRVGRVDEVSLDRDATARVSFQVEKDVDVTTRTRAAIRYLDLVGGRYLALTDPARDGAAPSAAQDPDHPIPTTRTEPALDLNALLNGFKPLFSALDPRDVNALAGDIIRTFQGEGMTVRELIARTGSLTSGLADRDRLIGSLLDSLGTTVSTVARRHDQLEQLIDDVASFAVGLASDRRSISAALQHLEVMTRLSADLLHDARPSLKEDIAQLRAVARLLGTGTGRGQVAHALDHLPRKLERLARTASYGSWFNYYVCSVKFRVDSGTPIAPEVRDLLNRLSLNDSAKRCDP</sequence>
<dbReference type="NCBIfam" id="TIGR00996">
    <property type="entry name" value="Mtu_fam_mce"/>
    <property type="match status" value="1"/>
</dbReference>